<protein>
    <submittedName>
        <fullName evidence="1">Uncharacterized protein</fullName>
    </submittedName>
</protein>
<accession>A0AAP9YAB3</accession>
<sequence>MEIATEHRSMTTRCPRTALAWCKAGGSIRIATTGATTAMCRADYWRHIKAIASLEARQAA</sequence>
<dbReference type="EMBL" id="CP066310">
    <property type="protein sequence ID" value="QQE86946.1"/>
    <property type="molecule type" value="Genomic_DNA"/>
</dbReference>
<name>A0AAP9YAB3_9GAMM</name>
<dbReference type="AlphaFoldDB" id="A0AAP9YAB3"/>
<gene>
    <name evidence="1" type="ORF">GKQ51_11425</name>
</gene>
<evidence type="ECO:0000313" key="1">
    <source>
        <dbReference type="EMBL" id="QQE86946.1"/>
    </source>
</evidence>
<evidence type="ECO:0000313" key="2">
    <source>
        <dbReference type="Proteomes" id="UP000596192"/>
    </source>
</evidence>
<proteinExistence type="predicted"/>
<organism evidence="1 2">
    <name type="scientific">Azotobacter chroococcum</name>
    <dbReference type="NCBI Taxonomy" id="353"/>
    <lineage>
        <taxon>Bacteria</taxon>
        <taxon>Pseudomonadati</taxon>
        <taxon>Pseudomonadota</taxon>
        <taxon>Gammaproteobacteria</taxon>
        <taxon>Pseudomonadales</taxon>
        <taxon>Pseudomonadaceae</taxon>
        <taxon>Azotobacter</taxon>
    </lineage>
</organism>
<dbReference type="RefSeq" id="WP_198866067.1">
    <property type="nucleotide sequence ID" value="NZ_CP066310.1"/>
</dbReference>
<reference evidence="1 2" key="1">
    <citation type="submission" date="2020-12" db="EMBL/GenBank/DDBJ databases">
        <title>Genomic Analysis and Response surface optimization of nitrogen-fixing conditions for A. chroococcum strain HR1, Isolation from rhizosphere soil.</title>
        <authorList>
            <person name="Li J."/>
            <person name="Yang H."/>
            <person name="Liu H."/>
            <person name="Wang C."/>
            <person name="Tian Y."/>
            <person name="Lu X.Y."/>
        </authorList>
    </citation>
    <scope>NUCLEOTIDE SEQUENCE [LARGE SCALE GENOMIC DNA]</scope>
    <source>
        <strain evidence="1 2">HR1</strain>
    </source>
</reference>
<dbReference type="Proteomes" id="UP000596192">
    <property type="component" value="Chromosome"/>
</dbReference>